<reference evidence="2" key="1">
    <citation type="submission" date="2016-10" db="EMBL/GenBank/DDBJ databases">
        <authorList>
            <person name="Varghese N."/>
            <person name="Submissions S."/>
        </authorList>
    </citation>
    <scope>NUCLEOTIDE SEQUENCE [LARGE SCALE GENOMIC DNA]</scope>
    <source>
        <strain evidence="2">IBRC-M10078</strain>
    </source>
</reference>
<dbReference type="STRING" id="930152.SAMN05216565_101206"/>
<dbReference type="InterPro" id="IPR021617">
    <property type="entry name" value="DUF3231"/>
</dbReference>
<keyword evidence="2" id="KW-1185">Reference proteome</keyword>
<evidence type="ECO:0000313" key="2">
    <source>
        <dbReference type="Proteomes" id="UP000199159"/>
    </source>
</evidence>
<dbReference type="Pfam" id="PF11553">
    <property type="entry name" value="DUF3231"/>
    <property type="match status" value="2"/>
</dbReference>
<gene>
    <name evidence="1" type="ORF">SAMN05216565_101206</name>
</gene>
<dbReference type="InterPro" id="IPR012347">
    <property type="entry name" value="Ferritin-like"/>
</dbReference>
<dbReference type="Proteomes" id="UP000199159">
    <property type="component" value="Unassembled WGS sequence"/>
</dbReference>
<dbReference type="RefSeq" id="WP_090849273.1">
    <property type="nucleotide sequence ID" value="NZ_FNJU01000001.1"/>
</dbReference>
<name>A0A1H0P8F1_9BACI</name>
<protein>
    <recommendedName>
        <fullName evidence="3">DUF3231 family protein</fullName>
    </recommendedName>
</protein>
<dbReference type="EMBL" id="FNJU01000001">
    <property type="protein sequence ID" value="SDP01342.1"/>
    <property type="molecule type" value="Genomic_DNA"/>
</dbReference>
<dbReference type="Gene3D" id="1.20.1260.10">
    <property type="match status" value="2"/>
</dbReference>
<evidence type="ECO:0008006" key="3">
    <source>
        <dbReference type="Google" id="ProtNLM"/>
    </source>
</evidence>
<accession>A0A1H0P8F1</accession>
<organism evidence="1 2">
    <name type="scientific">Litchfieldia salsa</name>
    <dbReference type="NCBI Taxonomy" id="930152"/>
    <lineage>
        <taxon>Bacteria</taxon>
        <taxon>Bacillati</taxon>
        <taxon>Bacillota</taxon>
        <taxon>Bacilli</taxon>
        <taxon>Bacillales</taxon>
        <taxon>Bacillaceae</taxon>
        <taxon>Litchfieldia</taxon>
    </lineage>
</organism>
<evidence type="ECO:0000313" key="1">
    <source>
        <dbReference type="EMBL" id="SDP01342.1"/>
    </source>
</evidence>
<sequence length="335" mass="37627">MNDVKLSTSEIAHLWTTYMNDTLAYTVLPHFSQNVEDEKTKELLEFALSTSQEHLKFLTSLFEQTQFPIPTGFTKNDVSQTAPRLYSDVFYLCYLKNMSFIGGNGYSLALGNSARQDVRKFFMGAIDKSAQLYDRSAEVMLEKGVFLRPSQINFPDKVGFVDKQTFLSGWFGDRRPLTSIEVMNLTFNIERNELGRSLLTGFQQVAKSKAVKDFLSKGIKIASKHVEIFGSILSESGLPTPMIWNTLPTESTEYTFSDKLIMFHSAALTAASTSHYGTSLGSSPRRDIGLHYTRLILEVTKFGEDGANIMIDNGWLEQPPSASDREALKNKNLSK</sequence>
<dbReference type="OrthoDB" id="1675670at2"/>
<proteinExistence type="predicted"/>
<dbReference type="AlphaFoldDB" id="A0A1H0P8F1"/>